<protein>
    <recommendedName>
        <fullName evidence="2">Galactosyltransferase C-terminal domain-containing protein</fullName>
    </recommendedName>
</protein>
<reference evidence="3 4" key="1">
    <citation type="submission" date="2020-05" db="EMBL/GenBank/DDBJ databases">
        <authorList>
            <person name="Whitworth D."/>
        </authorList>
    </citation>
    <scope>NUCLEOTIDE SEQUENCE [LARGE SCALE GENOMIC DNA]</scope>
    <source>
        <strain evidence="3 4">AB043B</strain>
    </source>
</reference>
<dbReference type="EMBL" id="JABFJV010000031">
    <property type="protein sequence ID" value="NOK33195.1"/>
    <property type="molecule type" value="Genomic_DNA"/>
</dbReference>
<organism evidence="3 4">
    <name type="scientific">Corallococcus exercitus</name>
    <dbReference type="NCBI Taxonomy" id="2316736"/>
    <lineage>
        <taxon>Bacteria</taxon>
        <taxon>Pseudomonadati</taxon>
        <taxon>Myxococcota</taxon>
        <taxon>Myxococcia</taxon>
        <taxon>Myxococcales</taxon>
        <taxon>Cystobacterineae</taxon>
        <taxon>Myxococcaceae</taxon>
        <taxon>Corallococcus</taxon>
    </lineage>
</organism>
<evidence type="ECO:0000313" key="4">
    <source>
        <dbReference type="Proteomes" id="UP000563426"/>
    </source>
</evidence>
<dbReference type="RefSeq" id="WP_171433805.1">
    <property type="nucleotide sequence ID" value="NZ_JABFJV010000031.1"/>
</dbReference>
<evidence type="ECO:0000259" key="2">
    <source>
        <dbReference type="Pfam" id="PF02709"/>
    </source>
</evidence>
<feature type="domain" description="Galactosyltransferase C-terminal" evidence="2">
    <location>
        <begin position="155"/>
        <end position="190"/>
    </location>
</feature>
<comment type="caution">
    <text evidence="3">The sequence shown here is derived from an EMBL/GenBank/DDBJ whole genome shotgun (WGS) entry which is preliminary data.</text>
</comment>
<sequence>MQVNKIQLSVVMPYYKRLREFQRVLPLNARYFSRPEYEVVLSLDEPSEEAELLRVLRDFPSIRWRVLVNDFDHPWRPPCRAINVGVRHALGENVLVVSPESAFITDVPALGLGHIAANPGTAALGRVCFGTFDSLEAHGGSLEKTSAPPWHHYGSICVPRERLVRIHGYDEGFDRWGGDDDNLRIRLMQTETYQHPLDDMRILHLSFEARKVRQAAEPPTPEYAQRIFNPASPQANPDGWGESFQRVAFDWRQQ</sequence>
<accession>A0A7Y4KH68</accession>
<dbReference type="Pfam" id="PF02709">
    <property type="entry name" value="Glyco_transf_7C"/>
    <property type="match status" value="1"/>
</dbReference>
<dbReference type="InterPro" id="IPR027791">
    <property type="entry name" value="Galactosyl_T_C"/>
</dbReference>
<dbReference type="GO" id="GO:0016740">
    <property type="term" value="F:transferase activity"/>
    <property type="evidence" value="ECO:0007669"/>
    <property type="project" value="UniProtKB-KW"/>
</dbReference>
<evidence type="ECO:0000256" key="1">
    <source>
        <dbReference type="ARBA" id="ARBA00022679"/>
    </source>
</evidence>
<evidence type="ECO:0000313" key="3">
    <source>
        <dbReference type="EMBL" id="NOK33195.1"/>
    </source>
</evidence>
<proteinExistence type="predicted"/>
<name>A0A7Y4KH68_9BACT</name>
<keyword evidence="4" id="KW-1185">Reference proteome</keyword>
<dbReference type="AlphaFoldDB" id="A0A7Y4KH68"/>
<dbReference type="Gene3D" id="3.90.550.10">
    <property type="entry name" value="Spore Coat Polysaccharide Biosynthesis Protein SpsA, Chain A"/>
    <property type="match status" value="1"/>
</dbReference>
<keyword evidence="1" id="KW-0808">Transferase</keyword>
<dbReference type="Proteomes" id="UP000563426">
    <property type="component" value="Unassembled WGS sequence"/>
</dbReference>
<gene>
    <name evidence="3" type="ORF">HMI49_08320</name>
</gene>
<dbReference type="SUPFAM" id="SSF53448">
    <property type="entry name" value="Nucleotide-diphospho-sugar transferases"/>
    <property type="match status" value="1"/>
</dbReference>
<dbReference type="InterPro" id="IPR029044">
    <property type="entry name" value="Nucleotide-diphossugar_trans"/>
</dbReference>